<proteinExistence type="inferred from homology"/>
<dbReference type="InterPro" id="IPR010339">
    <property type="entry name" value="TIP49_P-loop"/>
</dbReference>
<dbReference type="KEGG" id="aaf:AURANDRAFT_39047"/>
<accession>F0YKS4</accession>
<dbReference type="FunCoup" id="F0YKS4">
    <property type="interactions" value="519"/>
</dbReference>
<dbReference type="OrthoDB" id="10060499at2759"/>
<comment type="subcellular location">
    <subcellularLocation>
        <location evidence="1">Nucleus</location>
    </subcellularLocation>
</comment>
<dbReference type="PANTHER" id="PTHR11093">
    <property type="entry name" value="RUVB-RELATED REPTIN AND PONTIN"/>
    <property type="match status" value="1"/>
</dbReference>
<dbReference type="InterPro" id="IPR027417">
    <property type="entry name" value="P-loop_NTPase"/>
</dbReference>
<comment type="similarity">
    <text evidence="2 8">Belongs to the RuvB family.</text>
</comment>
<keyword evidence="6 8" id="KW-0067">ATP-binding</keyword>
<evidence type="ECO:0000259" key="9">
    <source>
        <dbReference type="SMART" id="SM00382"/>
    </source>
</evidence>
<dbReference type="SMART" id="SM00382">
    <property type="entry name" value="AAA"/>
    <property type="match status" value="1"/>
</dbReference>
<dbReference type="EMBL" id="GL833153">
    <property type="protein sequence ID" value="EGB04312.1"/>
    <property type="molecule type" value="Genomic_DNA"/>
</dbReference>
<evidence type="ECO:0000256" key="5">
    <source>
        <dbReference type="ARBA" id="ARBA00022806"/>
    </source>
</evidence>
<organism evidence="11">
    <name type="scientific">Aureococcus anophagefferens</name>
    <name type="common">Harmful bloom alga</name>
    <dbReference type="NCBI Taxonomy" id="44056"/>
    <lineage>
        <taxon>Eukaryota</taxon>
        <taxon>Sar</taxon>
        <taxon>Stramenopiles</taxon>
        <taxon>Ochrophyta</taxon>
        <taxon>Pelagophyceae</taxon>
        <taxon>Pelagomonadales</taxon>
        <taxon>Pelagomonadaceae</taxon>
        <taxon>Aureococcus</taxon>
    </lineage>
</organism>
<keyword evidence="11" id="KW-1185">Reference proteome</keyword>
<dbReference type="Pfam" id="PF06068">
    <property type="entry name" value="TIP49"/>
    <property type="match status" value="1"/>
</dbReference>
<reference evidence="10 11" key="1">
    <citation type="journal article" date="2011" name="Proc. Natl. Acad. Sci. U.S.A.">
        <title>Niche of harmful alga Aureococcus anophagefferens revealed through ecogenomics.</title>
        <authorList>
            <person name="Gobler C.J."/>
            <person name="Berry D.L."/>
            <person name="Dyhrman S.T."/>
            <person name="Wilhelm S.W."/>
            <person name="Salamov A."/>
            <person name="Lobanov A.V."/>
            <person name="Zhang Y."/>
            <person name="Collier J.L."/>
            <person name="Wurch L.L."/>
            <person name="Kustka A.B."/>
            <person name="Dill B.D."/>
            <person name="Shah M."/>
            <person name="VerBerkmoes N.C."/>
            <person name="Kuo A."/>
            <person name="Terry A."/>
            <person name="Pangilinan J."/>
            <person name="Lindquist E.A."/>
            <person name="Lucas S."/>
            <person name="Paulsen I.T."/>
            <person name="Hattenrath-Lehmann T.K."/>
            <person name="Talmage S.C."/>
            <person name="Walker E.A."/>
            <person name="Koch F."/>
            <person name="Burson A.M."/>
            <person name="Marcoval M.A."/>
            <person name="Tang Y.Z."/>
            <person name="Lecleir G.R."/>
            <person name="Coyne K.J."/>
            <person name="Berg G.M."/>
            <person name="Bertrand E.M."/>
            <person name="Saito M.A."/>
            <person name="Gladyshev V.N."/>
            <person name="Grigoriev I.V."/>
        </authorList>
    </citation>
    <scope>NUCLEOTIDE SEQUENCE [LARGE SCALE GENOMIC DNA]</scope>
    <source>
        <strain evidence="11">CCMP 1984</strain>
    </source>
</reference>
<evidence type="ECO:0000256" key="1">
    <source>
        <dbReference type="ARBA" id="ARBA00004123"/>
    </source>
</evidence>
<dbReference type="AlphaFoldDB" id="F0YKS4"/>
<dbReference type="Gene3D" id="3.40.50.300">
    <property type="entry name" value="P-loop containing nucleotide triphosphate hydrolases"/>
    <property type="match status" value="1"/>
</dbReference>
<evidence type="ECO:0000256" key="8">
    <source>
        <dbReference type="RuleBase" id="RU363048"/>
    </source>
</evidence>
<evidence type="ECO:0000256" key="7">
    <source>
        <dbReference type="ARBA" id="ARBA00023242"/>
    </source>
</evidence>
<dbReference type="EC" id="3.6.4.12" evidence="8"/>
<sequence length="455" mass="49554">MKIEEVQSTTRQQRVAAHTHIKGLGLDAQGCALAIGTGMVGQEKAREAAGVVVELIRTKKMAGRALLLAGAPGTGKTALALAVAQELGPKVPFCPMVGSEVYSSEVKKTEILMENFRRAIGLRIKENKEVYEGEVTEITPEETENPLGGYGRTISHVLLGLKTTKGAKQLRLDPSIYEQMQKEKVAIGDVIYVEGSTGAVKRVGRSDAYATEFDLEAEEYVPLPKGDVHKKKEIVQDVSLHDLDVANARPQGGGNDLVSVMGSVLKPKKTEITEKLRTEINRVVNRYIDQGVAELVPGVLFVDEVHMLDIECFTYLNRALESSLAPIVIFATNRGVCTIRGTDIVSPHGVPVDLLDRMLILRTMPYSLEEIVQIMSIRAEIESLEIDDEALAALGEIGIRTSLRYAVQMLTPSRIVAETNGRDTINLSDVEEVDDLFFDAKASAAILAKSEGYLA</sequence>
<dbReference type="SUPFAM" id="SSF52540">
    <property type="entry name" value="P-loop containing nucleoside triphosphate hydrolases"/>
    <property type="match status" value="1"/>
</dbReference>
<feature type="domain" description="AAA+ ATPase" evidence="9">
    <location>
        <begin position="62"/>
        <end position="365"/>
    </location>
</feature>
<dbReference type="CDD" id="cd00009">
    <property type="entry name" value="AAA"/>
    <property type="match status" value="1"/>
</dbReference>
<evidence type="ECO:0000313" key="11">
    <source>
        <dbReference type="Proteomes" id="UP000002729"/>
    </source>
</evidence>
<evidence type="ECO:0000256" key="6">
    <source>
        <dbReference type="ARBA" id="ARBA00022840"/>
    </source>
</evidence>
<dbReference type="OMA" id="AMGICGQ"/>
<dbReference type="Proteomes" id="UP000002729">
    <property type="component" value="Unassembled WGS sequence"/>
</dbReference>
<dbReference type="GO" id="GO:0003678">
    <property type="term" value="F:DNA helicase activity"/>
    <property type="evidence" value="ECO:0007669"/>
    <property type="project" value="UniProtKB-EC"/>
</dbReference>
<dbReference type="InParanoid" id="F0YKS4"/>
<dbReference type="eggNOG" id="KOG1942">
    <property type="taxonomic scope" value="Eukaryota"/>
</dbReference>
<evidence type="ECO:0000256" key="4">
    <source>
        <dbReference type="ARBA" id="ARBA00022801"/>
    </source>
</evidence>
<dbReference type="GO" id="GO:0005524">
    <property type="term" value="F:ATP binding"/>
    <property type="evidence" value="ECO:0007669"/>
    <property type="project" value="UniProtKB-KW"/>
</dbReference>
<dbReference type="Gene3D" id="2.40.50.360">
    <property type="entry name" value="RuvB-like helicase, domain II"/>
    <property type="match status" value="1"/>
</dbReference>
<dbReference type="GO" id="GO:0005634">
    <property type="term" value="C:nucleus"/>
    <property type="evidence" value="ECO:0007669"/>
    <property type="project" value="UniProtKB-SubCell"/>
</dbReference>
<dbReference type="Gene3D" id="1.10.8.60">
    <property type="match status" value="1"/>
</dbReference>
<dbReference type="InterPro" id="IPR042487">
    <property type="entry name" value="RuvBL1/2_DNA/RNA_bd_dom"/>
</dbReference>
<evidence type="ECO:0000256" key="3">
    <source>
        <dbReference type="ARBA" id="ARBA00022741"/>
    </source>
</evidence>
<dbReference type="InterPro" id="IPR041048">
    <property type="entry name" value="RuvB-like_C"/>
</dbReference>
<keyword evidence="8" id="KW-0805">Transcription regulation</keyword>
<dbReference type="GeneID" id="20221934"/>
<keyword evidence="5 8" id="KW-0347">Helicase</keyword>
<dbReference type="InterPro" id="IPR027238">
    <property type="entry name" value="RuvB-like"/>
</dbReference>
<keyword evidence="4 8" id="KW-0378">Hydrolase</keyword>
<name>F0YKS4_AURAN</name>
<keyword evidence="7 8" id="KW-0539">Nucleus</keyword>
<evidence type="ECO:0000313" key="10">
    <source>
        <dbReference type="EMBL" id="EGB04312.1"/>
    </source>
</evidence>
<protein>
    <recommendedName>
        <fullName evidence="8">RuvB-like helicase</fullName>
        <ecNumber evidence="8">3.6.4.12</ecNumber>
    </recommendedName>
</protein>
<keyword evidence="3 8" id="KW-0547">Nucleotide-binding</keyword>
<keyword evidence="8" id="KW-0804">Transcription</keyword>
<dbReference type="FunFam" id="2.40.50.360:FF:000001">
    <property type="entry name" value="RuvB-like helicase"/>
    <property type="match status" value="1"/>
</dbReference>
<dbReference type="Pfam" id="PF17856">
    <property type="entry name" value="TIP49_C"/>
    <property type="match status" value="1"/>
</dbReference>
<gene>
    <name evidence="10" type="ORF">AURANDRAFT_39047</name>
</gene>
<dbReference type="InterPro" id="IPR003593">
    <property type="entry name" value="AAA+_ATPase"/>
</dbReference>
<dbReference type="FunFam" id="1.10.8.60:FF:000010">
    <property type="entry name" value="RuvB-like helicase"/>
    <property type="match status" value="1"/>
</dbReference>
<dbReference type="RefSeq" id="XP_009041022.1">
    <property type="nucleotide sequence ID" value="XM_009042774.1"/>
</dbReference>
<evidence type="ECO:0000256" key="2">
    <source>
        <dbReference type="ARBA" id="ARBA00007519"/>
    </source>
</evidence>
<comment type="catalytic activity">
    <reaction evidence="8">
        <text>ATP + H2O = ADP + phosphate + H(+)</text>
        <dbReference type="Rhea" id="RHEA:13065"/>
        <dbReference type="ChEBI" id="CHEBI:15377"/>
        <dbReference type="ChEBI" id="CHEBI:15378"/>
        <dbReference type="ChEBI" id="CHEBI:30616"/>
        <dbReference type="ChEBI" id="CHEBI:43474"/>
        <dbReference type="ChEBI" id="CHEBI:456216"/>
        <dbReference type="EC" id="3.6.4.12"/>
    </reaction>
</comment>
<dbReference type="GO" id="GO:0016887">
    <property type="term" value="F:ATP hydrolysis activity"/>
    <property type="evidence" value="ECO:0007669"/>
    <property type="project" value="RHEA"/>
</dbReference>